<keyword evidence="14" id="KW-0961">Cell wall biogenesis/degradation</keyword>
<comment type="caution">
    <text evidence="15">The sequence shown here is derived from an EMBL/GenBank/DDBJ whole genome shotgun (WGS) entry which is preliminary data.</text>
</comment>
<dbReference type="PANTHER" id="PTHR30622">
    <property type="entry name" value="UNDECAPRENYL-DIPHOSPHATASE"/>
    <property type="match status" value="1"/>
</dbReference>
<dbReference type="GO" id="GO:0071555">
    <property type="term" value="P:cell wall organization"/>
    <property type="evidence" value="ECO:0007669"/>
    <property type="project" value="UniProtKB-KW"/>
</dbReference>
<dbReference type="GO" id="GO:0005886">
    <property type="term" value="C:plasma membrane"/>
    <property type="evidence" value="ECO:0007669"/>
    <property type="project" value="UniProtKB-SubCell"/>
</dbReference>
<evidence type="ECO:0000256" key="14">
    <source>
        <dbReference type="HAMAP-Rule" id="MF_01006"/>
    </source>
</evidence>
<dbReference type="Pfam" id="PF02673">
    <property type="entry name" value="BacA"/>
    <property type="match status" value="1"/>
</dbReference>
<evidence type="ECO:0000256" key="10">
    <source>
        <dbReference type="ARBA" id="ARBA00023251"/>
    </source>
</evidence>
<dbReference type="AlphaFoldDB" id="A0A1F5NG05"/>
<evidence type="ECO:0000256" key="3">
    <source>
        <dbReference type="ARBA" id="ARBA00012374"/>
    </source>
</evidence>
<proteinExistence type="inferred from homology"/>
<comment type="catalytic activity">
    <reaction evidence="13 14">
        <text>di-trans,octa-cis-undecaprenyl diphosphate + H2O = di-trans,octa-cis-undecaprenyl phosphate + phosphate + H(+)</text>
        <dbReference type="Rhea" id="RHEA:28094"/>
        <dbReference type="ChEBI" id="CHEBI:15377"/>
        <dbReference type="ChEBI" id="CHEBI:15378"/>
        <dbReference type="ChEBI" id="CHEBI:43474"/>
        <dbReference type="ChEBI" id="CHEBI:58405"/>
        <dbReference type="ChEBI" id="CHEBI:60392"/>
        <dbReference type="EC" id="3.6.1.27"/>
    </reaction>
</comment>
<gene>
    <name evidence="14" type="primary">uppP</name>
    <name evidence="15" type="ORF">A3K06_02660</name>
</gene>
<dbReference type="GO" id="GO:0009252">
    <property type="term" value="P:peptidoglycan biosynthetic process"/>
    <property type="evidence" value="ECO:0007669"/>
    <property type="project" value="UniProtKB-KW"/>
</dbReference>
<evidence type="ECO:0000256" key="7">
    <source>
        <dbReference type="ARBA" id="ARBA00022801"/>
    </source>
</evidence>
<feature type="transmembrane region" description="Helical" evidence="14">
    <location>
        <begin position="85"/>
        <end position="102"/>
    </location>
</feature>
<evidence type="ECO:0000256" key="12">
    <source>
        <dbReference type="ARBA" id="ARBA00032932"/>
    </source>
</evidence>
<comment type="similarity">
    <text evidence="2 14">Belongs to the UppP family.</text>
</comment>
<protein>
    <recommendedName>
        <fullName evidence="4 14">Undecaprenyl-diphosphatase</fullName>
        <ecNumber evidence="3 14">3.6.1.27</ecNumber>
    </recommendedName>
    <alternativeName>
        <fullName evidence="12 14">Bacitracin resistance protein</fullName>
    </alternativeName>
    <alternativeName>
        <fullName evidence="11 14">Undecaprenyl pyrophosphate phosphatase</fullName>
    </alternativeName>
</protein>
<comment type="subcellular location">
    <subcellularLocation>
        <location evidence="1 14">Cell membrane</location>
        <topology evidence="1 14">Multi-pass membrane protein</topology>
    </subcellularLocation>
</comment>
<keyword evidence="8 14" id="KW-1133">Transmembrane helix</keyword>
<feature type="transmembrane region" description="Helical" evidence="14">
    <location>
        <begin position="7"/>
        <end position="34"/>
    </location>
</feature>
<evidence type="ECO:0000256" key="8">
    <source>
        <dbReference type="ARBA" id="ARBA00022989"/>
    </source>
</evidence>
<name>A0A1F5NG05_9BACT</name>
<dbReference type="GO" id="GO:0046677">
    <property type="term" value="P:response to antibiotic"/>
    <property type="evidence" value="ECO:0007669"/>
    <property type="project" value="UniProtKB-UniRule"/>
</dbReference>
<feature type="transmembrane region" description="Helical" evidence="14">
    <location>
        <begin position="208"/>
        <end position="231"/>
    </location>
</feature>
<dbReference type="EC" id="3.6.1.27" evidence="3 14"/>
<dbReference type="GO" id="GO:0008360">
    <property type="term" value="P:regulation of cell shape"/>
    <property type="evidence" value="ECO:0007669"/>
    <property type="project" value="UniProtKB-KW"/>
</dbReference>
<dbReference type="PANTHER" id="PTHR30622:SF4">
    <property type="entry name" value="UNDECAPRENYL-DIPHOSPHATASE"/>
    <property type="match status" value="1"/>
</dbReference>
<evidence type="ECO:0000313" key="16">
    <source>
        <dbReference type="Proteomes" id="UP000176547"/>
    </source>
</evidence>
<keyword evidence="6 14" id="KW-0812">Transmembrane</keyword>
<dbReference type="InterPro" id="IPR003824">
    <property type="entry name" value="UppP"/>
</dbReference>
<feature type="transmembrane region" description="Helical" evidence="14">
    <location>
        <begin position="185"/>
        <end position="202"/>
    </location>
</feature>
<evidence type="ECO:0000256" key="11">
    <source>
        <dbReference type="ARBA" id="ARBA00032707"/>
    </source>
</evidence>
<feature type="transmembrane region" description="Helical" evidence="14">
    <location>
        <begin position="46"/>
        <end position="64"/>
    </location>
</feature>
<evidence type="ECO:0000256" key="2">
    <source>
        <dbReference type="ARBA" id="ARBA00010621"/>
    </source>
</evidence>
<sequence length="260" mass="28376">MNILQAVILGIVQGLTEFLPISSQAHLFLVPYLLGWDYQGLDFDIALHWGTLLAVLLVFGKDYWRYLRALFSGGQENQKMEKRMAWFLFLGSLPAAFAGFLAKDLAETLLRNPIIMVVTLSAFGLLLWVADRFLQRSERSELDAGKALAIGIAQAVAIIPGVSRSGSTITAALFFGLGREAATRFSFLLSGPIIFGAGLVAMRDFTGISAALVAGFLAAAISGFAAIKFLLRFVSRNSFNVFVWYRILLAAAVLAVVLYR</sequence>
<evidence type="ECO:0000256" key="6">
    <source>
        <dbReference type="ARBA" id="ARBA00022692"/>
    </source>
</evidence>
<keyword evidence="5 14" id="KW-1003">Cell membrane</keyword>
<dbReference type="Proteomes" id="UP000176547">
    <property type="component" value="Unassembled WGS sequence"/>
</dbReference>
<accession>A0A1F5NG05</accession>
<evidence type="ECO:0000256" key="13">
    <source>
        <dbReference type="ARBA" id="ARBA00047594"/>
    </source>
</evidence>
<dbReference type="HAMAP" id="MF_01006">
    <property type="entry name" value="Undec_diphosphatase"/>
    <property type="match status" value="1"/>
</dbReference>
<reference evidence="15 16" key="1">
    <citation type="journal article" date="2016" name="Nat. Commun.">
        <title>Thousands of microbial genomes shed light on interconnected biogeochemical processes in an aquifer system.</title>
        <authorList>
            <person name="Anantharaman K."/>
            <person name="Brown C.T."/>
            <person name="Hug L.A."/>
            <person name="Sharon I."/>
            <person name="Castelle C.J."/>
            <person name="Probst A.J."/>
            <person name="Thomas B.C."/>
            <person name="Singh A."/>
            <person name="Wilkins M.J."/>
            <person name="Karaoz U."/>
            <person name="Brodie E.L."/>
            <person name="Williams K.H."/>
            <person name="Hubbard S.S."/>
            <person name="Banfield J.F."/>
        </authorList>
    </citation>
    <scope>NUCLEOTIDE SEQUENCE [LARGE SCALE GENOMIC DNA]</scope>
</reference>
<keyword evidence="10 14" id="KW-0046">Antibiotic resistance</keyword>
<evidence type="ECO:0000256" key="1">
    <source>
        <dbReference type="ARBA" id="ARBA00004651"/>
    </source>
</evidence>
<evidence type="ECO:0000313" key="15">
    <source>
        <dbReference type="EMBL" id="OGE76390.1"/>
    </source>
</evidence>
<keyword evidence="9 14" id="KW-0472">Membrane</keyword>
<evidence type="ECO:0000256" key="4">
    <source>
        <dbReference type="ARBA" id="ARBA00021581"/>
    </source>
</evidence>
<comment type="function">
    <text evidence="14">Catalyzes the dephosphorylation of undecaprenyl diphosphate (UPP). Confers resistance to bacitracin.</text>
</comment>
<keyword evidence="14" id="KW-0133">Cell shape</keyword>
<organism evidence="15 16">
    <name type="scientific">Candidatus Doudnabacteria bacterium RIFCSPHIGHO2_01_52_17</name>
    <dbReference type="NCBI Taxonomy" id="1817820"/>
    <lineage>
        <taxon>Bacteria</taxon>
        <taxon>Candidatus Doudnaibacteriota</taxon>
    </lineage>
</organism>
<dbReference type="EMBL" id="MFEG01000008">
    <property type="protein sequence ID" value="OGE76390.1"/>
    <property type="molecule type" value="Genomic_DNA"/>
</dbReference>
<keyword evidence="14" id="KW-0573">Peptidoglycan synthesis</keyword>
<comment type="miscellaneous">
    <text evidence="14">Bacitracin is thought to be involved in the inhibition of peptidoglycan synthesis by sequestering undecaprenyl diphosphate, thereby reducing the pool of lipid carrier available.</text>
</comment>
<feature type="transmembrane region" description="Helical" evidence="14">
    <location>
        <begin position="114"/>
        <end position="130"/>
    </location>
</feature>
<feature type="transmembrane region" description="Helical" evidence="14">
    <location>
        <begin position="243"/>
        <end position="259"/>
    </location>
</feature>
<keyword evidence="7 14" id="KW-0378">Hydrolase</keyword>
<dbReference type="GO" id="GO:0050380">
    <property type="term" value="F:undecaprenyl-diphosphatase activity"/>
    <property type="evidence" value="ECO:0007669"/>
    <property type="project" value="UniProtKB-UniRule"/>
</dbReference>
<evidence type="ECO:0000256" key="9">
    <source>
        <dbReference type="ARBA" id="ARBA00023136"/>
    </source>
</evidence>
<evidence type="ECO:0000256" key="5">
    <source>
        <dbReference type="ARBA" id="ARBA00022475"/>
    </source>
</evidence>